<evidence type="ECO:0000313" key="14">
    <source>
        <dbReference type="EMBL" id="KAF7193085.1"/>
    </source>
</evidence>
<dbReference type="GO" id="GO:0005737">
    <property type="term" value="C:cytoplasm"/>
    <property type="evidence" value="ECO:0007669"/>
    <property type="project" value="UniProtKB-SubCell"/>
</dbReference>
<evidence type="ECO:0000256" key="10">
    <source>
        <dbReference type="ARBA" id="ARBA00022679"/>
    </source>
</evidence>
<dbReference type="EMBL" id="JABCIY010000095">
    <property type="protein sequence ID" value="KAF7193085.1"/>
    <property type="molecule type" value="Genomic_DNA"/>
</dbReference>
<dbReference type="InterPro" id="IPR029057">
    <property type="entry name" value="PRTase-like"/>
</dbReference>
<dbReference type="AlphaFoldDB" id="A0A8H6VNE9"/>
<keyword evidence="15" id="KW-1185">Reference proteome</keyword>
<evidence type="ECO:0000256" key="3">
    <source>
        <dbReference type="ARBA" id="ARBA00004496"/>
    </source>
</evidence>
<comment type="subunit">
    <text evidence="6">Homodimer.</text>
</comment>
<keyword evidence="11" id="KW-0660">Purine salvage</keyword>
<dbReference type="GO" id="GO:0006166">
    <property type="term" value="P:purine ribonucleoside salvage"/>
    <property type="evidence" value="ECO:0007669"/>
    <property type="project" value="UniProtKB-KW"/>
</dbReference>
<reference evidence="14" key="1">
    <citation type="submission" date="2020-04" db="EMBL/GenBank/DDBJ databases">
        <title>Draft genome resource of the tomato pathogen Pseudocercospora fuligena.</title>
        <authorList>
            <person name="Zaccaron A."/>
        </authorList>
    </citation>
    <scope>NUCLEOTIDE SEQUENCE</scope>
    <source>
        <strain evidence="14">PF001</strain>
    </source>
</reference>
<evidence type="ECO:0000256" key="5">
    <source>
        <dbReference type="ARBA" id="ARBA00008391"/>
    </source>
</evidence>
<evidence type="ECO:0000256" key="4">
    <source>
        <dbReference type="ARBA" id="ARBA00004659"/>
    </source>
</evidence>
<keyword evidence="10 14" id="KW-0808">Transferase</keyword>
<feature type="compositionally biased region" description="Low complexity" evidence="12">
    <location>
        <begin position="19"/>
        <end position="37"/>
    </location>
</feature>
<comment type="caution">
    <text evidence="14">The sequence shown here is derived from an EMBL/GenBank/DDBJ whole genome shotgun (WGS) entry which is preliminary data.</text>
</comment>
<dbReference type="GO" id="GO:0002055">
    <property type="term" value="F:adenine binding"/>
    <property type="evidence" value="ECO:0007669"/>
    <property type="project" value="TreeGrafter"/>
</dbReference>
<evidence type="ECO:0000256" key="2">
    <source>
        <dbReference type="ARBA" id="ARBA00003968"/>
    </source>
</evidence>
<comment type="subcellular location">
    <subcellularLocation>
        <location evidence="3">Cytoplasm</location>
    </subcellularLocation>
</comment>
<proteinExistence type="inferred from homology"/>
<evidence type="ECO:0000259" key="13">
    <source>
        <dbReference type="Pfam" id="PF00156"/>
    </source>
</evidence>
<dbReference type="UniPathway" id="UPA00588">
    <property type="reaction ID" value="UER00646"/>
</dbReference>
<dbReference type="Pfam" id="PF00156">
    <property type="entry name" value="Pribosyltran"/>
    <property type="match status" value="1"/>
</dbReference>
<evidence type="ECO:0000256" key="1">
    <source>
        <dbReference type="ARBA" id="ARBA00000868"/>
    </source>
</evidence>
<dbReference type="FunFam" id="3.40.50.2020:FF:000004">
    <property type="entry name" value="Adenine phosphoribosyltransferase"/>
    <property type="match status" value="1"/>
</dbReference>
<keyword evidence="8" id="KW-0963">Cytoplasm</keyword>
<dbReference type="InterPro" id="IPR000836">
    <property type="entry name" value="PRTase_dom"/>
</dbReference>
<dbReference type="InterPro" id="IPR005764">
    <property type="entry name" value="Ade_phspho_trans"/>
</dbReference>
<evidence type="ECO:0000256" key="11">
    <source>
        <dbReference type="ARBA" id="ARBA00022726"/>
    </source>
</evidence>
<comment type="function">
    <text evidence="2">Catalyzes a salvage reaction resulting in the formation of AMP, that is energically less costly than de novo synthesis.</text>
</comment>
<dbReference type="GO" id="GO:0003999">
    <property type="term" value="F:adenine phosphoribosyltransferase activity"/>
    <property type="evidence" value="ECO:0007669"/>
    <property type="project" value="UniProtKB-EC"/>
</dbReference>
<dbReference type="NCBIfam" id="NF002636">
    <property type="entry name" value="PRK02304.1-5"/>
    <property type="match status" value="1"/>
</dbReference>
<dbReference type="CDD" id="cd06223">
    <property type="entry name" value="PRTases_typeI"/>
    <property type="match status" value="1"/>
</dbReference>
<dbReference type="Gene3D" id="3.40.50.2020">
    <property type="match status" value="1"/>
</dbReference>
<feature type="region of interest" description="Disordered" evidence="12">
    <location>
        <begin position="1"/>
        <end position="69"/>
    </location>
</feature>
<accession>A0A8H6VNE9</accession>
<dbReference type="EC" id="2.4.2.7" evidence="7"/>
<dbReference type="NCBIfam" id="TIGR01090">
    <property type="entry name" value="apt"/>
    <property type="match status" value="1"/>
</dbReference>
<feature type="compositionally biased region" description="Polar residues" evidence="12">
    <location>
        <begin position="1"/>
        <end position="13"/>
    </location>
</feature>
<dbReference type="SUPFAM" id="SSF53271">
    <property type="entry name" value="PRTase-like"/>
    <property type="match status" value="1"/>
</dbReference>
<dbReference type="PANTHER" id="PTHR32315:SF3">
    <property type="entry name" value="ADENINE PHOSPHORIBOSYLTRANSFERASE"/>
    <property type="match status" value="1"/>
</dbReference>
<dbReference type="Proteomes" id="UP000660729">
    <property type="component" value="Unassembled WGS sequence"/>
</dbReference>
<comment type="pathway">
    <text evidence="4">Purine metabolism; AMP biosynthesis via salvage pathway; AMP from adenine: step 1/1.</text>
</comment>
<comment type="catalytic activity">
    <reaction evidence="1">
        <text>AMP + diphosphate = 5-phospho-alpha-D-ribose 1-diphosphate + adenine</text>
        <dbReference type="Rhea" id="RHEA:16609"/>
        <dbReference type="ChEBI" id="CHEBI:16708"/>
        <dbReference type="ChEBI" id="CHEBI:33019"/>
        <dbReference type="ChEBI" id="CHEBI:58017"/>
        <dbReference type="ChEBI" id="CHEBI:456215"/>
        <dbReference type="EC" id="2.4.2.7"/>
    </reaction>
</comment>
<name>A0A8H6VNE9_9PEZI</name>
<evidence type="ECO:0000256" key="9">
    <source>
        <dbReference type="ARBA" id="ARBA00022676"/>
    </source>
</evidence>
<protein>
    <recommendedName>
        <fullName evidence="7">adenine phosphoribosyltransferase</fullName>
        <ecNumber evidence="7">2.4.2.7</ecNumber>
    </recommendedName>
</protein>
<dbReference type="OrthoDB" id="363185at2759"/>
<comment type="similarity">
    <text evidence="5">Belongs to the purine/pyrimidine phosphoribosyltransferase family.</text>
</comment>
<evidence type="ECO:0000256" key="8">
    <source>
        <dbReference type="ARBA" id="ARBA00022490"/>
    </source>
</evidence>
<evidence type="ECO:0000256" key="6">
    <source>
        <dbReference type="ARBA" id="ARBA00011738"/>
    </source>
</evidence>
<feature type="domain" description="Phosphoribosyltransferase" evidence="13">
    <location>
        <begin position="132"/>
        <end position="235"/>
    </location>
</feature>
<evidence type="ECO:0000256" key="12">
    <source>
        <dbReference type="SAM" id="MobiDB-lite"/>
    </source>
</evidence>
<dbReference type="HAMAP" id="MF_00004">
    <property type="entry name" value="Aden_phosphoribosyltr"/>
    <property type="match status" value="1"/>
</dbReference>
<dbReference type="PANTHER" id="PTHR32315">
    <property type="entry name" value="ADENINE PHOSPHORIBOSYLTRANSFERASE"/>
    <property type="match status" value="1"/>
</dbReference>
<organism evidence="14 15">
    <name type="scientific">Pseudocercospora fuligena</name>
    <dbReference type="NCBI Taxonomy" id="685502"/>
    <lineage>
        <taxon>Eukaryota</taxon>
        <taxon>Fungi</taxon>
        <taxon>Dikarya</taxon>
        <taxon>Ascomycota</taxon>
        <taxon>Pezizomycotina</taxon>
        <taxon>Dothideomycetes</taxon>
        <taxon>Dothideomycetidae</taxon>
        <taxon>Mycosphaerellales</taxon>
        <taxon>Mycosphaerellaceae</taxon>
        <taxon>Pseudocercospora</taxon>
    </lineage>
</organism>
<dbReference type="GO" id="GO:0044209">
    <property type="term" value="P:AMP salvage"/>
    <property type="evidence" value="ECO:0007669"/>
    <property type="project" value="UniProtKB-UniPathway"/>
</dbReference>
<dbReference type="InterPro" id="IPR050054">
    <property type="entry name" value="UPRTase/APRTase"/>
</dbReference>
<evidence type="ECO:0000256" key="7">
    <source>
        <dbReference type="ARBA" id="ARBA00011893"/>
    </source>
</evidence>
<evidence type="ECO:0000313" key="15">
    <source>
        <dbReference type="Proteomes" id="UP000660729"/>
    </source>
</evidence>
<dbReference type="GO" id="GO:0016208">
    <property type="term" value="F:AMP binding"/>
    <property type="evidence" value="ECO:0007669"/>
    <property type="project" value="TreeGrafter"/>
</dbReference>
<dbReference type="GO" id="GO:0006168">
    <property type="term" value="P:adenine salvage"/>
    <property type="evidence" value="ECO:0007669"/>
    <property type="project" value="InterPro"/>
</dbReference>
<gene>
    <name evidence="14" type="ORF">HII31_05587</name>
</gene>
<keyword evidence="9 14" id="KW-0328">Glycosyltransferase</keyword>
<sequence length="264" mass="27449">MSAPPQSSVNVTAAAQGPTSSLTATDNNAANTASTSAHPPPNAPDPTSSSSGSTSQNADKGGLTTASAASSTELSRLKVKLKGGLRQFPDFPSPGILFEDIMPLFSSHDLHSDLITALEYQLAASFNTTIGEKSEIDVIVGLESRGFLFGPTLALRVGAGFVPVRKPGKLPGETVSESYQKEYGADTFQMQADAIKPGQKVVIVDDIIATGGTAAAAGNLVQKFGGQLLGYVFIMELDFLKGREKLNAPVHTLLSGQDEALKAQ</sequence>